<keyword evidence="3" id="KW-1185">Reference proteome</keyword>
<dbReference type="AlphaFoldDB" id="A0A1B8GZD2"/>
<dbReference type="SMART" id="SM00530">
    <property type="entry name" value="HTH_XRE"/>
    <property type="match status" value="1"/>
</dbReference>
<name>A0A1B8GZD2_9GAMM</name>
<dbReference type="Proteomes" id="UP000092377">
    <property type="component" value="Unassembled WGS sequence"/>
</dbReference>
<dbReference type="InterPro" id="IPR010982">
    <property type="entry name" value="Lambda_DNA-bd_dom_sf"/>
</dbReference>
<feature type="domain" description="HTH cro/C1-type" evidence="1">
    <location>
        <begin position="45"/>
        <end position="100"/>
    </location>
</feature>
<dbReference type="CDD" id="cd00093">
    <property type="entry name" value="HTH_XRE"/>
    <property type="match status" value="1"/>
</dbReference>
<dbReference type="Pfam" id="PF01381">
    <property type="entry name" value="HTH_3"/>
    <property type="match status" value="1"/>
</dbReference>
<dbReference type="Gene3D" id="1.10.260.40">
    <property type="entry name" value="lambda repressor-like DNA-binding domains"/>
    <property type="match status" value="1"/>
</dbReference>
<dbReference type="RefSeq" id="WP_067406671.1">
    <property type="nucleotide sequence ID" value="NZ_LZEY01000061.1"/>
</dbReference>
<accession>A0A1B8GZD2</accession>
<proteinExistence type="predicted"/>
<gene>
    <name evidence="2" type="ORF">AYY18_12350</name>
</gene>
<dbReference type="InterPro" id="IPR001387">
    <property type="entry name" value="Cro/C1-type_HTH"/>
</dbReference>
<dbReference type="SUPFAM" id="SSF47413">
    <property type="entry name" value="lambda repressor-like DNA-binding domains"/>
    <property type="match status" value="1"/>
</dbReference>
<dbReference type="OrthoDB" id="9792093at2"/>
<dbReference type="EMBL" id="LZEY01000061">
    <property type="protein sequence ID" value="OBU02172.1"/>
    <property type="molecule type" value="Genomic_DNA"/>
</dbReference>
<reference evidence="3" key="1">
    <citation type="submission" date="2016-06" db="EMBL/GenBank/DDBJ databases">
        <authorList>
            <person name="Butler K."/>
        </authorList>
    </citation>
    <scope>NUCLEOTIDE SEQUENCE [LARGE SCALE GENOMIC DNA]</scope>
    <source>
        <strain evidence="3">GCSL-Mp20</strain>
    </source>
</reference>
<evidence type="ECO:0000259" key="1">
    <source>
        <dbReference type="PROSITE" id="PS50943"/>
    </source>
</evidence>
<evidence type="ECO:0000313" key="3">
    <source>
        <dbReference type="Proteomes" id="UP000092377"/>
    </source>
</evidence>
<comment type="caution">
    <text evidence="2">The sequence shown here is derived from an EMBL/GenBank/DDBJ whole genome shotgun (WGS) entry which is preliminary data.</text>
</comment>
<sequence length="104" mass="11749">MNHHDHHDDYDLVPFSELKAVLLKDDAVREALDEIVARKILLSTLKAARKAKKISQTEVAARMATQKQNISRLEKGEYDPQLGTLLRYAEAIGGRLYFDFLPGA</sequence>
<dbReference type="PROSITE" id="PS50943">
    <property type="entry name" value="HTH_CROC1"/>
    <property type="match status" value="1"/>
</dbReference>
<organism evidence="2 3">
    <name type="scientific">Morganella psychrotolerans</name>
    <dbReference type="NCBI Taxonomy" id="368603"/>
    <lineage>
        <taxon>Bacteria</taxon>
        <taxon>Pseudomonadati</taxon>
        <taxon>Pseudomonadota</taxon>
        <taxon>Gammaproteobacteria</taxon>
        <taxon>Enterobacterales</taxon>
        <taxon>Morganellaceae</taxon>
        <taxon>Morganella</taxon>
    </lineage>
</organism>
<evidence type="ECO:0000313" key="2">
    <source>
        <dbReference type="EMBL" id="OBU02172.1"/>
    </source>
</evidence>
<protein>
    <submittedName>
        <fullName evidence="2">Transcriptional regulator</fullName>
    </submittedName>
</protein>
<dbReference type="GO" id="GO:0003677">
    <property type="term" value="F:DNA binding"/>
    <property type="evidence" value="ECO:0007669"/>
    <property type="project" value="InterPro"/>
</dbReference>